<evidence type="ECO:0000313" key="2">
    <source>
        <dbReference type="Proteomes" id="UP000255234"/>
    </source>
</evidence>
<name>A0A378NQY9_9FIRM</name>
<evidence type="ECO:0000313" key="1">
    <source>
        <dbReference type="EMBL" id="STY70762.1"/>
    </source>
</evidence>
<protein>
    <submittedName>
        <fullName evidence="1">Uncharacterized protein</fullName>
    </submittedName>
</protein>
<proteinExistence type="predicted"/>
<dbReference type="AlphaFoldDB" id="A0A378NQY9"/>
<organism evidence="1 2">
    <name type="scientific">Megamonas hypermegale</name>
    <dbReference type="NCBI Taxonomy" id="158847"/>
    <lineage>
        <taxon>Bacteria</taxon>
        <taxon>Bacillati</taxon>
        <taxon>Bacillota</taxon>
        <taxon>Negativicutes</taxon>
        <taxon>Selenomonadales</taxon>
        <taxon>Selenomonadaceae</taxon>
        <taxon>Megamonas</taxon>
    </lineage>
</organism>
<dbReference type="EMBL" id="UGPP01000001">
    <property type="protein sequence ID" value="STY70762.1"/>
    <property type="molecule type" value="Genomic_DNA"/>
</dbReference>
<reference evidence="1 2" key="1">
    <citation type="submission" date="2018-06" db="EMBL/GenBank/DDBJ databases">
        <authorList>
            <consortium name="Pathogen Informatics"/>
            <person name="Doyle S."/>
        </authorList>
    </citation>
    <scope>NUCLEOTIDE SEQUENCE [LARGE SCALE GENOMIC DNA]</scope>
    <source>
        <strain evidence="1 2">NCTC10571</strain>
    </source>
</reference>
<accession>A0A378NQY9</accession>
<sequence>MGQISINLTDNDKLALKKEAKKQKKSLSEFCRERILNSHKQIPSEKSTDFIHSADIDKKLTTLNKNLIVLFNEIKELQQNQLEMRKQIYYNSSYLYFLTHELFADNPEIAYEIDEKIKNLNFNYDNSSTDKNIK</sequence>
<gene>
    <name evidence="1" type="ORF">NCTC10571_00904</name>
</gene>
<dbReference type="Proteomes" id="UP000255234">
    <property type="component" value="Unassembled WGS sequence"/>
</dbReference>
<dbReference type="RefSeq" id="WP_115151257.1">
    <property type="nucleotide sequence ID" value="NZ_UGPP01000001.1"/>
</dbReference>